<keyword evidence="4" id="KW-0548">Nucleotidyltransferase</keyword>
<sequence>MDQLIREMLRSGVIEPASGPWSSPVVLVRKKDGSHRFCVDYRKLNAVTRIDAQPIPRIDDTLDALAGAQWFSTLDLASGYWQVEVAECDREKTAFSTPMGLFQFRVMPFGLCNAPATFQRLMETALRGLTWKACLVYLDDIIVFGKTEKEHLERLEEVLSRLRAVGLKVKPGKCQLMRRSVRYLGHIVTQHGIGTDPEKTAAVQQWPLPRCVREVRQFLASYYRRFVRNFAGVANPLHALTKKGEKWHWDQKEEEAFNFLKRALVSPPILAHPNFDRPFLLDVDASEDAIGAVLSQQDERDPPVVVAYASRSLSRAERSYCATRREMLALVWATWHFRPYLYGRKFTARTDHNSLKWLQNFREPEGQVARWLEKLAEFDFEVVHRPGKKHQNADALSRRACKQCGSGDDSSDVHVAAMALDSASPVGRWQKEDAELMQVREWIEKETWPQLVPEGSLWMKSLWSQRGRIVLREGIVCRTWETPDTGESRLLQVIPRRNIPEILTTIHNQRTGGHLGVAKTLAKVRQRYYWPQQREDVEDWCRACQTCAARAIPTRKLQAPMQLQ</sequence>
<dbReference type="GO" id="GO:0003964">
    <property type="term" value="F:RNA-directed DNA polymerase activity"/>
    <property type="evidence" value="ECO:0007669"/>
    <property type="project" value="UniProtKB-KW"/>
</dbReference>
<evidence type="ECO:0000256" key="7">
    <source>
        <dbReference type="ARBA" id="ARBA00022801"/>
    </source>
</evidence>
<evidence type="ECO:0000256" key="1">
    <source>
        <dbReference type="ARBA" id="ARBA00012493"/>
    </source>
</evidence>
<dbReference type="Pfam" id="PF17919">
    <property type="entry name" value="RT_RNaseH_2"/>
    <property type="match status" value="1"/>
</dbReference>
<keyword evidence="12" id="KW-1185">Reference proteome</keyword>
<dbReference type="Gene3D" id="3.30.70.270">
    <property type="match status" value="2"/>
</dbReference>
<dbReference type="CDD" id="cd09274">
    <property type="entry name" value="RNase_HI_RT_Ty3"/>
    <property type="match status" value="1"/>
</dbReference>
<gene>
    <name evidence="11" type="primary">TY3B-G</name>
    <name evidence="11" type="ORF">T11_14534</name>
</gene>
<keyword evidence="8" id="KW-0695">RNA-directed DNA polymerase</keyword>
<keyword evidence="7" id="KW-0378">Hydrolase</keyword>
<evidence type="ECO:0000259" key="10">
    <source>
        <dbReference type="PROSITE" id="PS50878"/>
    </source>
</evidence>
<dbReference type="CDD" id="cd01647">
    <property type="entry name" value="RT_LTR"/>
    <property type="match status" value="1"/>
</dbReference>
<dbReference type="InterPro" id="IPR041577">
    <property type="entry name" value="RT_RNaseH_2"/>
</dbReference>
<keyword evidence="5" id="KW-0540">Nuclease</keyword>
<dbReference type="EMBL" id="JYDP01000570">
    <property type="protein sequence ID" value="KRZ00123.1"/>
    <property type="molecule type" value="Genomic_DNA"/>
</dbReference>
<dbReference type="Gene3D" id="3.10.10.10">
    <property type="entry name" value="HIV Type 1 Reverse Transcriptase, subunit A, domain 1"/>
    <property type="match status" value="1"/>
</dbReference>
<dbReference type="InterPro" id="IPR041588">
    <property type="entry name" value="Integrase_H2C2"/>
</dbReference>
<dbReference type="InterPro" id="IPR000477">
    <property type="entry name" value="RT_dom"/>
</dbReference>
<dbReference type="SUPFAM" id="SSF56672">
    <property type="entry name" value="DNA/RNA polymerases"/>
    <property type="match status" value="1"/>
</dbReference>
<dbReference type="Pfam" id="PF17921">
    <property type="entry name" value="Integrase_H2C2"/>
    <property type="match status" value="1"/>
</dbReference>
<dbReference type="InterPro" id="IPR050951">
    <property type="entry name" value="Retrovirus_Pol_polyprotein"/>
</dbReference>
<dbReference type="Pfam" id="PF00078">
    <property type="entry name" value="RVT_1"/>
    <property type="match status" value="1"/>
</dbReference>
<keyword evidence="6" id="KW-0255">Endonuclease</keyword>
<keyword evidence="2" id="KW-0645">Protease</keyword>
<proteinExistence type="predicted"/>
<reference evidence="11 12" key="1">
    <citation type="submission" date="2015-01" db="EMBL/GenBank/DDBJ databases">
        <title>Evolution of Trichinella species and genotypes.</title>
        <authorList>
            <person name="Korhonen P.K."/>
            <person name="Edoardo P."/>
            <person name="Giuseppe L.R."/>
            <person name="Gasser R.B."/>
        </authorList>
    </citation>
    <scope>NUCLEOTIDE SEQUENCE [LARGE SCALE GENOMIC DNA]</scope>
    <source>
        <strain evidence="11">ISS1029</strain>
    </source>
</reference>
<keyword evidence="3" id="KW-0808">Transferase</keyword>
<dbReference type="PANTHER" id="PTHR37984">
    <property type="entry name" value="PROTEIN CBG26694"/>
    <property type="match status" value="1"/>
</dbReference>
<evidence type="ECO:0000313" key="11">
    <source>
        <dbReference type="EMBL" id="KRZ00123.1"/>
    </source>
</evidence>
<evidence type="ECO:0000256" key="3">
    <source>
        <dbReference type="ARBA" id="ARBA00022679"/>
    </source>
</evidence>
<protein>
    <recommendedName>
        <fullName evidence="1">RNA-directed DNA polymerase</fullName>
        <ecNumber evidence="1">2.7.7.49</ecNumber>
    </recommendedName>
</protein>
<evidence type="ECO:0000256" key="6">
    <source>
        <dbReference type="ARBA" id="ARBA00022759"/>
    </source>
</evidence>
<evidence type="ECO:0000256" key="8">
    <source>
        <dbReference type="ARBA" id="ARBA00022918"/>
    </source>
</evidence>
<dbReference type="EC" id="2.7.7.49" evidence="1"/>
<dbReference type="PANTHER" id="PTHR37984:SF5">
    <property type="entry name" value="PROTEIN NYNRIN-LIKE"/>
    <property type="match status" value="1"/>
</dbReference>
<dbReference type="STRING" id="268475.A0A0V1GP65"/>
<dbReference type="InterPro" id="IPR043502">
    <property type="entry name" value="DNA/RNA_pol_sf"/>
</dbReference>
<dbReference type="Gene3D" id="1.10.340.70">
    <property type="match status" value="1"/>
</dbReference>
<dbReference type="OrthoDB" id="5920491at2759"/>
<name>A0A0V1GP65_9BILA</name>
<evidence type="ECO:0000313" key="12">
    <source>
        <dbReference type="Proteomes" id="UP000055024"/>
    </source>
</evidence>
<feature type="non-terminal residue" evidence="11">
    <location>
        <position position="564"/>
    </location>
</feature>
<dbReference type="FunFam" id="3.10.10.10:FF:000007">
    <property type="entry name" value="Retrovirus-related Pol polyprotein from transposon 17.6-like Protein"/>
    <property type="match status" value="1"/>
</dbReference>
<dbReference type="FunFam" id="1.10.340.70:FF:000001">
    <property type="entry name" value="Retrovirus-related Pol polyprotein from transposon gypsy-like Protein"/>
    <property type="match status" value="1"/>
</dbReference>
<keyword evidence="9" id="KW-0511">Multifunctional enzyme</keyword>
<dbReference type="FunFam" id="3.30.70.270:FF:000020">
    <property type="entry name" value="Transposon Tf2-6 polyprotein-like Protein"/>
    <property type="match status" value="1"/>
</dbReference>
<dbReference type="GO" id="GO:0008233">
    <property type="term" value="F:peptidase activity"/>
    <property type="evidence" value="ECO:0007669"/>
    <property type="project" value="UniProtKB-KW"/>
</dbReference>
<dbReference type="Gene3D" id="3.10.20.370">
    <property type="match status" value="1"/>
</dbReference>
<dbReference type="InterPro" id="IPR043128">
    <property type="entry name" value="Rev_trsase/Diguanyl_cyclase"/>
</dbReference>
<dbReference type="GO" id="GO:0006508">
    <property type="term" value="P:proteolysis"/>
    <property type="evidence" value="ECO:0007669"/>
    <property type="project" value="UniProtKB-KW"/>
</dbReference>
<evidence type="ECO:0000256" key="9">
    <source>
        <dbReference type="ARBA" id="ARBA00023268"/>
    </source>
</evidence>
<dbReference type="PROSITE" id="PS50878">
    <property type="entry name" value="RT_POL"/>
    <property type="match status" value="1"/>
</dbReference>
<comment type="caution">
    <text evidence="11">The sequence shown here is derived from an EMBL/GenBank/DDBJ whole genome shotgun (WGS) entry which is preliminary data.</text>
</comment>
<dbReference type="GO" id="GO:0004519">
    <property type="term" value="F:endonuclease activity"/>
    <property type="evidence" value="ECO:0007669"/>
    <property type="project" value="UniProtKB-KW"/>
</dbReference>
<dbReference type="FunFam" id="3.10.20.370:FF:000001">
    <property type="entry name" value="Retrovirus-related Pol polyprotein from transposon 17.6-like protein"/>
    <property type="match status" value="1"/>
</dbReference>
<dbReference type="AlphaFoldDB" id="A0A0V1GP65"/>
<evidence type="ECO:0000256" key="5">
    <source>
        <dbReference type="ARBA" id="ARBA00022722"/>
    </source>
</evidence>
<evidence type="ECO:0000256" key="4">
    <source>
        <dbReference type="ARBA" id="ARBA00022695"/>
    </source>
</evidence>
<organism evidence="11 12">
    <name type="scientific">Trichinella zimbabwensis</name>
    <dbReference type="NCBI Taxonomy" id="268475"/>
    <lineage>
        <taxon>Eukaryota</taxon>
        <taxon>Metazoa</taxon>
        <taxon>Ecdysozoa</taxon>
        <taxon>Nematoda</taxon>
        <taxon>Enoplea</taxon>
        <taxon>Dorylaimia</taxon>
        <taxon>Trichinellida</taxon>
        <taxon>Trichinellidae</taxon>
        <taxon>Trichinella</taxon>
    </lineage>
</organism>
<feature type="domain" description="Reverse transcriptase" evidence="10">
    <location>
        <begin position="9"/>
        <end position="188"/>
    </location>
</feature>
<dbReference type="Proteomes" id="UP000055024">
    <property type="component" value="Unassembled WGS sequence"/>
</dbReference>
<evidence type="ECO:0000256" key="2">
    <source>
        <dbReference type="ARBA" id="ARBA00022670"/>
    </source>
</evidence>
<accession>A0A0V1GP65</accession>